<evidence type="ECO:0000256" key="3">
    <source>
        <dbReference type="ARBA" id="ARBA00022490"/>
    </source>
</evidence>
<accession>A0A2N8PU32</accession>
<evidence type="ECO:0000256" key="7">
    <source>
        <dbReference type="ARBA" id="ARBA00022777"/>
    </source>
</evidence>
<protein>
    <submittedName>
        <fullName evidence="9">PTS fructose transporter subunit IIA</fullName>
    </submittedName>
</protein>
<keyword evidence="5" id="KW-0808">Transferase</keyword>
<dbReference type="InterPro" id="IPR051471">
    <property type="entry name" value="Bacterial_PTS_sugar_comp"/>
</dbReference>
<evidence type="ECO:0000259" key="8">
    <source>
        <dbReference type="PROSITE" id="PS51096"/>
    </source>
</evidence>
<dbReference type="GO" id="GO:0009401">
    <property type="term" value="P:phosphoenolpyruvate-dependent sugar phosphotransferase system"/>
    <property type="evidence" value="ECO:0007669"/>
    <property type="project" value="UniProtKB-KW"/>
</dbReference>
<dbReference type="Pfam" id="PF03610">
    <property type="entry name" value="EIIA-man"/>
    <property type="match status" value="1"/>
</dbReference>
<feature type="domain" description="PTS EIIA type-4" evidence="8">
    <location>
        <begin position="16"/>
        <end position="136"/>
    </location>
</feature>
<sequence>MSLEENHEDRREMKMRTAIVLMTHGSFGKELIASGELILGELKDVFSISLEAEKEPIELMSELEPLLQSDFDQYILLADLFGGTPCNVAARFSLEDNVIVLSGVNLPMLIEAEMARMQGSYDGLEEKLMKSAREGIKDVKKIMKERKAER</sequence>
<dbReference type="InterPro" id="IPR004701">
    <property type="entry name" value="PTS_EIIA_man-typ"/>
</dbReference>
<keyword evidence="2" id="KW-0813">Transport</keyword>
<dbReference type="GO" id="GO:0016020">
    <property type="term" value="C:membrane"/>
    <property type="evidence" value="ECO:0007669"/>
    <property type="project" value="InterPro"/>
</dbReference>
<organism evidence="9 10">
    <name type="scientific">Enterococcus avium</name>
    <name type="common">Streptococcus avium</name>
    <dbReference type="NCBI Taxonomy" id="33945"/>
    <lineage>
        <taxon>Bacteria</taxon>
        <taxon>Bacillati</taxon>
        <taxon>Bacillota</taxon>
        <taxon>Bacilli</taxon>
        <taxon>Lactobacillales</taxon>
        <taxon>Enterococcaceae</taxon>
        <taxon>Enterococcus</taxon>
    </lineage>
</organism>
<reference evidence="9 10" key="1">
    <citation type="submission" date="2018-12" db="EMBL/GenBank/DDBJ databases">
        <title>A novel vanA-carrying plasmid in a clinical isolate of Enterococcus avium.</title>
        <authorList>
            <person name="Bernasconi O.J."/>
            <person name="Luzzaro F."/>
            <person name="Endimiani A."/>
        </authorList>
    </citation>
    <scope>NUCLEOTIDE SEQUENCE [LARGE SCALE GENOMIC DNA]</scope>
    <source>
        <strain evidence="9 10">LC0559/18</strain>
    </source>
</reference>
<dbReference type="InterPro" id="IPR036662">
    <property type="entry name" value="PTS_EIIA_man-typ_sf"/>
</dbReference>
<dbReference type="EMBL" id="RYZS01000002">
    <property type="protein sequence ID" value="RVU92650.1"/>
    <property type="molecule type" value="Genomic_DNA"/>
</dbReference>
<gene>
    <name evidence="9" type="ORF">EK398_19355</name>
</gene>
<keyword evidence="4" id="KW-0762">Sugar transport</keyword>
<dbReference type="PROSITE" id="PS51096">
    <property type="entry name" value="PTS_EIIA_TYPE_4"/>
    <property type="match status" value="1"/>
</dbReference>
<comment type="subcellular location">
    <subcellularLocation>
        <location evidence="1">Cytoplasm</location>
    </subcellularLocation>
</comment>
<keyword evidence="3" id="KW-0963">Cytoplasm</keyword>
<keyword evidence="6" id="KW-0598">Phosphotransferase system</keyword>
<dbReference type="AlphaFoldDB" id="A0A2N8PU32"/>
<dbReference type="CDD" id="cd00006">
    <property type="entry name" value="PTS_IIA_man"/>
    <property type="match status" value="1"/>
</dbReference>
<dbReference type="SUPFAM" id="SSF53062">
    <property type="entry name" value="PTS system fructose IIA component-like"/>
    <property type="match status" value="1"/>
</dbReference>
<dbReference type="InterPro" id="IPR033887">
    <property type="entry name" value="PTS_IIA_man"/>
</dbReference>
<proteinExistence type="predicted"/>
<name>A0A2N8PU32_ENTAV</name>
<evidence type="ECO:0000256" key="6">
    <source>
        <dbReference type="ARBA" id="ARBA00022683"/>
    </source>
</evidence>
<evidence type="ECO:0000256" key="2">
    <source>
        <dbReference type="ARBA" id="ARBA00022448"/>
    </source>
</evidence>
<evidence type="ECO:0000256" key="4">
    <source>
        <dbReference type="ARBA" id="ARBA00022597"/>
    </source>
</evidence>
<dbReference type="GO" id="GO:0016301">
    <property type="term" value="F:kinase activity"/>
    <property type="evidence" value="ECO:0007669"/>
    <property type="project" value="UniProtKB-KW"/>
</dbReference>
<evidence type="ECO:0000256" key="1">
    <source>
        <dbReference type="ARBA" id="ARBA00004496"/>
    </source>
</evidence>
<evidence type="ECO:0000256" key="5">
    <source>
        <dbReference type="ARBA" id="ARBA00022679"/>
    </source>
</evidence>
<dbReference type="PANTHER" id="PTHR33799">
    <property type="entry name" value="PTS PERMEASE-RELATED-RELATED"/>
    <property type="match status" value="1"/>
</dbReference>
<dbReference type="Proteomes" id="UP000288388">
    <property type="component" value="Unassembled WGS sequence"/>
</dbReference>
<keyword evidence="7" id="KW-0418">Kinase</keyword>
<dbReference type="GO" id="GO:0005737">
    <property type="term" value="C:cytoplasm"/>
    <property type="evidence" value="ECO:0007669"/>
    <property type="project" value="UniProtKB-SubCell"/>
</dbReference>
<dbReference type="Gene3D" id="3.40.50.510">
    <property type="entry name" value="Phosphotransferase system, mannose-type IIA component"/>
    <property type="match status" value="1"/>
</dbReference>
<comment type="caution">
    <text evidence="9">The sequence shown here is derived from an EMBL/GenBank/DDBJ whole genome shotgun (WGS) entry which is preliminary data.</text>
</comment>
<evidence type="ECO:0000313" key="9">
    <source>
        <dbReference type="EMBL" id="RVU92650.1"/>
    </source>
</evidence>
<dbReference type="PANTHER" id="PTHR33799:SF1">
    <property type="entry name" value="PTS SYSTEM MANNOSE-SPECIFIC EIIAB COMPONENT-RELATED"/>
    <property type="match status" value="1"/>
</dbReference>
<evidence type="ECO:0000313" key="10">
    <source>
        <dbReference type="Proteomes" id="UP000288388"/>
    </source>
</evidence>